<feature type="transmembrane region" description="Helical" evidence="1">
    <location>
        <begin position="75"/>
        <end position="93"/>
    </location>
</feature>
<feature type="transmembrane region" description="Helical" evidence="1">
    <location>
        <begin position="170"/>
        <end position="189"/>
    </location>
</feature>
<sequence length="490" mass="54661">MCPKQGRAATLFDKRYLYRLFTKISYSLRAANGGSILPANSAILRDFPARWFLFWLVIPNAAFMLMWFVGGPPMVPVFALWAVIAIVAAQLPWTWPKRLILAGLICYAAFYYVCVLFNLDIGKFDSLLPFLLEIQPFRSPEYIVAFAVFVATAGLALAKAPHVRRFASPMSYCLAVLGTMGLLTADYIATKDTRSTYSRVPPEGAQFTSASTLASIMRPDESGRHLVIVMVEGWGVPVGETEEAIFQRAWNRPEWRDRYEVTHGAVPFYGSTTSGELRELCGRYAAYSHVGQFAEDCLPARYRKAGYETSAYHGFSRNFFSREQWYPQIGFDEFAFRDDLAGRGVSHCDGVFAGACDREVPALITQRLKHADAPQLVYFLTLNTHLPIKDDPALGTDDCRLGGHAWASANPQLCRLFLLQGQLADALDAMAMDPDLPPTDVLVVGDHFPPFFDRNDRSRFQPGVVPWLFLSSRDRSPTVIAGADDPEAES</sequence>
<dbReference type="Pfam" id="PF00884">
    <property type="entry name" value="Sulfatase"/>
    <property type="match status" value="1"/>
</dbReference>
<organism evidence="3 4">
    <name type="scientific">Erythrobacter westpacificensis</name>
    <dbReference type="NCBI Taxonomy" id="1055231"/>
    <lineage>
        <taxon>Bacteria</taxon>
        <taxon>Pseudomonadati</taxon>
        <taxon>Pseudomonadota</taxon>
        <taxon>Alphaproteobacteria</taxon>
        <taxon>Sphingomonadales</taxon>
        <taxon>Erythrobacteraceae</taxon>
        <taxon>Erythrobacter/Porphyrobacter group</taxon>
        <taxon>Erythrobacter</taxon>
    </lineage>
</organism>
<feature type="transmembrane region" description="Helical" evidence="1">
    <location>
        <begin position="51"/>
        <end position="69"/>
    </location>
</feature>
<keyword evidence="1" id="KW-0472">Membrane</keyword>
<feature type="transmembrane region" description="Helical" evidence="1">
    <location>
        <begin position="100"/>
        <end position="119"/>
    </location>
</feature>
<evidence type="ECO:0000256" key="1">
    <source>
        <dbReference type="SAM" id="Phobius"/>
    </source>
</evidence>
<keyword evidence="4" id="KW-1185">Reference proteome</keyword>
<keyword evidence="1" id="KW-0812">Transmembrane</keyword>
<evidence type="ECO:0000313" key="4">
    <source>
        <dbReference type="Proteomes" id="UP001500518"/>
    </source>
</evidence>
<name>A0ABP9KJJ4_9SPHN</name>
<protein>
    <submittedName>
        <fullName evidence="3">Sulfatase-like hydrolase/transferase</fullName>
    </submittedName>
</protein>
<evidence type="ECO:0000313" key="3">
    <source>
        <dbReference type="EMBL" id="GAA5059787.1"/>
    </source>
</evidence>
<dbReference type="EMBL" id="BAABHV010000021">
    <property type="protein sequence ID" value="GAA5059787.1"/>
    <property type="molecule type" value="Genomic_DNA"/>
</dbReference>
<dbReference type="InterPro" id="IPR000917">
    <property type="entry name" value="Sulfatase_N"/>
</dbReference>
<accession>A0ABP9KJJ4</accession>
<feature type="transmembrane region" description="Helical" evidence="1">
    <location>
        <begin position="139"/>
        <end position="158"/>
    </location>
</feature>
<dbReference type="SUPFAM" id="SSF53649">
    <property type="entry name" value="Alkaline phosphatase-like"/>
    <property type="match status" value="1"/>
</dbReference>
<dbReference type="Proteomes" id="UP001500518">
    <property type="component" value="Unassembled WGS sequence"/>
</dbReference>
<gene>
    <name evidence="3" type="ORF">GCM10023208_27470</name>
</gene>
<keyword evidence="1" id="KW-1133">Transmembrane helix</keyword>
<dbReference type="Gene3D" id="3.40.720.10">
    <property type="entry name" value="Alkaline Phosphatase, subunit A"/>
    <property type="match status" value="1"/>
</dbReference>
<comment type="caution">
    <text evidence="3">The sequence shown here is derived from an EMBL/GenBank/DDBJ whole genome shotgun (WGS) entry which is preliminary data.</text>
</comment>
<dbReference type="InterPro" id="IPR017850">
    <property type="entry name" value="Alkaline_phosphatase_core_sf"/>
</dbReference>
<proteinExistence type="predicted"/>
<evidence type="ECO:0000259" key="2">
    <source>
        <dbReference type="Pfam" id="PF00884"/>
    </source>
</evidence>
<reference evidence="4" key="1">
    <citation type="journal article" date="2019" name="Int. J. Syst. Evol. Microbiol.">
        <title>The Global Catalogue of Microorganisms (GCM) 10K type strain sequencing project: providing services to taxonomists for standard genome sequencing and annotation.</title>
        <authorList>
            <consortium name="The Broad Institute Genomics Platform"/>
            <consortium name="The Broad Institute Genome Sequencing Center for Infectious Disease"/>
            <person name="Wu L."/>
            <person name="Ma J."/>
        </authorList>
    </citation>
    <scope>NUCLEOTIDE SEQUENCE [LARGE SCALE GENOMIC DNA]</scope>
    <source>
        <strain evidence="4">JCM 18014</strain>
    </source>
</reference>
<feature type="domain" description="Sulfatase N-terminal" evidence="2">
    <location>
        <begin position="272"/>
        <end position="451"/>
    </location>
</feature>